<dbReference type="GO" id="GO:0004557">
    <property type="term" value="F:alpha-galactosidase activity"/>
    <property type="evidence" value="ECO:0007669"/>
    <property type="project" value="UniProtKB-EC"/>
</dbReference>
<feature type="chain" id="PRO_5003325743" evidence="7">
    <location>
        <begin position="24"/>
        <end position="577"/>
    </location>
</feature>
<comment type="catalytic activity">
    <reaction evidence="2">
        <text>Hydrolysis of terminal, non-reducing branched (1-&gt;3)-alpha-D-galactosidic residues, producing free D-galactose.</text>
        <dbReference type="EC" id="3.2.1.n1"/>
    </reaction>
</comment>
<keyword evidence="3 7" id="KW-0732">Signal</keyword>
<sequence>MKIHISLPILCLICLLGCKQQSAIDTINLADYIPADSVSSTTYDATVDITRALSDCKEMKASKLVIPKAIYRITPNYASEKYVFVSNNDAGLKAFLFDLSNISNLEIDGNGSEFILEGFICPFLLDNSINITIKNLSIDFKRPFHTEGLIIGSGKGYIDLKFSDEFPYEVKNGKLRFIDRNGTLYPYGNLLEFNAGQRETEFKVFDNWLFTSPLPAEILPNNDIRMYKEDIIGKTGNIMVFGASNRLIPAFTISDSENILLSNINIYHCGGMGVIGQRTKDIELNKVMVSPRPDGKRIISATADATHFVNCSGYLRMIDCTFENQKDDATNIHGIYAVVDKIISPTEIIVRLKHRQQFGFDFIKKGMNVEFEDARSLISKGICKIKEVKRLNKECTFVTFSDSIPSSVRLKDPMASIEAYPEVLIKGCTIQKNRARGLLLGSRAKIVIENNYFHTPGSAILFEGDGCYWYEQSGVRDVIIRNNIFDNCNFGNDSWGIGCIGVNTLIMEDKDKSRYHRNIVVTDNQFNIFDPTIAYLYCVDGFTFKNNKIQQSDKYKHVRTETRRFVTEDCSNISIED</sequence>
<keyword evidence="5" id="KW-0378">Hydrolase</keyword>
<dbReference type="AlphaFoldDB" id="F5J3S7"/>
<dbReference type="RefSeq" id="WP_006801530.1">
    <property type="nucleotide sequence ID" value="NZ_GL891994.1"/>
</dbReference>
<dbReference type="Pfam" id="PF23763">
    <property type="entry name" value="Beta-barrel_GLAA-B_I"/>
    <property type="match status" value="1"/>
</dbReference>
<keyword evidence="4" id="KW-0677">Repeat</keyword>
<dbReference type="InterPro" id="IPR039448">
    <property type="entry name" value="Beta_helix"/>
</dbReference>
<protein>
    <submittedName>
        <fullName evidence="11">Uncharacterized protein</fullName>
    </submittedName>
</protein>
<evidence type="ECO:0000256" key="3">
    <source>
        <dbReference type="ARBA" id="ARBA00022729"/>
    </source>
</evidence>
<feature type="signal peptide" evidence="7">
    <location>
        <begin position="1"/>
        <end position="23"/>
    </location>
</feature>
<evidence type="ECO:0000256" key="5">
    <source>
        <dbReference type="ARBA" id="ARBA00022801"/>
    </source>
</evidence>
<feature type="domain" description="GLAA-B beta-barrel" evidence="9">
    <location>
        <begin position="147"/>
        <end position="229"/>
    </location>
</feature>
<dbReference type="EMBL" id="ADLV01000055">
    <property type="protein sequence ID" value="EGJ99625.1"/>
    <property type="molecule type" value="Genomic_DNA"/>
</dbReference>
<evidence type="ECO:0000256" key="7">
    <source>
        <dbReference type="SAM" id="SignalP"/>
    </source>
</evidence>
<evidence type="ECO:0000259" key="10">
    <source>
        <dbReference type="Pfam" id="PF23764"/>
    </source>
</evidence>
<evidence type="ECO:0000256" key="1">
    <source>
        <dbReference type="ARBA" id="ARBA00001255"/>
    </source>
</evidence>
<dbReference type="InterPro" id="IPR006626">
    <property type="entry name" value="PbH1"/>
</dbReference>
<comment type="catalytic activity">
    <reaction evidence="1">
        <text>Hydrolysis of terminal, non-reducing alpha-D-galactose residues in alpha-D-galactosides, including galactose oligosaccharides, galactomannans and galactolipids.</text>
        <dbReference type="EC" id="3.2.1.22"/>
    </reaction>
</comment>
<feature type="domain" description="GLAA-B beta-barrel" evidence="10">
    <location>
        <begin position="347"/>
        <end position="412"/>
    </location>
</feature>
<dbReference type="InterPro" id="IPR011050">
    <property type="entry name" value="Pectin_lyase_fold/virulence"/>
</dbReference>
<dbReference type="STRING" id="742766.HMPREF9455_03994"/>
<accession>F5J3S7</accession>
<dbReference type="OrthoDB" id="9807299at2"/>
<dbReference type="Gene3D" id="2.160.20.10">
    <property type="entry name" value="Single-stranded right-handed beta-helix, Pectin lyase-like"/>
    <property type="match status" value="2"/>
</dbReference>
<dbReference type="SUPFAM" id="SSF51126">
    <property type="entry name" value="Pectin lyase-like"/>
    <property type="match status" value="1"/>
</dbReference>
<comment type="caution">
    <text evidence="11">The sequence shown here is derived from an EMBL/GenBank/DDBJ whole genome shotgun (WGS) entry which is preliminary data.</text>
</comment>
<dbReference type="InterPro" id="IPR012334">
    <property type="entry name" value="Pectin_lyas_fold"/>
</dbReference>
<dbReference type="HOGENOM" id="CLU_017693_0_0_10"/>
<proteinExistence type="predicted"/>
<dbReference type="InterPro" id="IPR057275">
    <property type="entry name" value="Beta-barrel_GLAA-B_I"/>
</dbReference>
<organism evidence="11 12">
    <name type="scientific">Dysgonomonas gadei ATCC BAA-286</name>
    <dbReference type="NCBI Taxonomy" id="742766"/>
    <lineage>
        <taxon>Bacteria</taxon>
        <taxon>Pseudomonadati</taxon>
        <taxon>Bacteroidota</taxon>
        <taxon>Bacteroidia</taxon>
        <taxon>Bacteroidales</taxon>
        <taxon>Dysgonomonadaceae</taxon>
        <taxon>Dysgonomonas</taxon>
    </lineage>
</organism>
<evidence type="ECO:0000313" key="12">
    <source>
        <dbReference type="Proteomes" id="UP000004913"/>
    </source>
</evidence>
<name>F5J3S7_9BACT</name>
<dbReference type="Pfam" id="PF13229">
    <property type="entry name" value="Beta_helix"/>
    <property type="match status" value="1"/>
</dbReference>
<dbReference type="Proteomes" id="UP000004913">
    <property type="component" value="Unassembled WGS sequence"/>
</dbReference>
<evidence type="ECO:0000313" key="11">
    <source>
        <dbReference type="EMBL" id="EGJ99625.1"/>
    </source>
</evidence>
<evidence type="ECO:0000259" key="8">
    <source>
        <dbReference type="Pfam" id="PF13229"/>
    </source>
</evidence>
<feature type="domain" description="Right handed beta helix" evidence="8">
    <location>
        <begin position="423"/>
        <end position="552"/>
    </location>
</feature>
<evidence type="ECO:0000256" key="6">
    <source>
        <dbReference type="ARBA" id="ARBA00023295"/>
    </source>
</evidence>
<dbReference type="eggNOG" id="COG5434">
    <property type="taxonomic scope" value="Bacteria"/>
</dbReference>
<evidence type="ECO:0000256" key="4">
    <source>
        <dbReference type="ARBA" id="ARBA00022737"/>
    </source>
</evidence>
<keyword evidence="6" id="KW-0326">Glycosidase</keyword>
<keyword evidence="12" id="KW-1185">Reference proteome</keyword>
<dbReference type="InterPro" id="IPR056441">
    <property type="entry name" value="Beta-barrel_GLAA-B_II"/>
</dbReference>
<evidence type="ECO:0000256" key="2">
    <source>
        <dbReference type="ARBA" id="ARBA00001271"/>
    </source>
</evidence>
<reference evidence="11 12" key="1">
    <citation type="submission" date="2011-04" db="EMBL/GenBank/DDBJ databases">
        <title>The Genome Sequence of Dysgonomonas gadei ATCC BAA-286.</title>
        <authorList>
            <consortium name="The Broad Institute Genome Sequencing Platform"/>
            <person name="Earl A."/>
            <person name="Ward D."/>
            <person name="Feldgarden M."/>
            <person name="Gevers D."/>
            <person name="Pudlo N."/>
            <person name="Martens E."/>
            <person name="Allen-Vercoe E."/>
            <person name="Young S.K."/>
            <person name="Zeng Q."/>
            <person name="Gargeya S."/>
            <person name="Fitzgerald M."/>
            <person name="Haas B."/>
            <person name="Abouelleil A."/>
            <person name="Alvarado L."/>
            <person name="Arachchi H.M."/>
            <person name="Berlin A."/>
            <person name="Brown A."/>
            <person name="Chapman S.B."/>
            <person name="Chen Z."/>
            <person name="Dunbar C."/>
            <person name="Freedman E."/>
            <person name="Gearin G."/>
            <person name="Gellesch M."/>
            <person name="Goldberg J."/>
            <person name="Griggs A."/>
            <person name="Gujja S."/>
            <person name="Heiman D."/>
            <person name="Howarth C."/>
            <person name="Larson L."/>
            <person name="Lui A."/>
            <person name="MacDonald P.J.P."/>
            <person name="Mehta T."/>
            <person name="Montmayeur A."/>
            <person name="Murphy C."/>
            <person name="Neiman D."/>
            <person name="Pearson M."/>
            <person name="Priest M."/>
            <person name="Roberts A."/>
            <person name="Saif S."/>
            <person name="Shea T."/>
            <person name="Shenoy N."/>
            <person name="Sisk P."/>
            <person name="Stolte C."/>
            <person name="Sykes S."/>
            <person name="Yandava C."/>
            <person name="Wortman J."/>
            <person name="Nusbaum C."/>
            <person name="Birren B."/>
        </authorList>
    </citation>
    <scope>NUCLEOTIDE SEQUENCE [LARGE SCALE GENOMIC DNA]</scope>
    <source>
        <strain evidence="11 12">ATCC BAA-286</strain>
    </source>
</reference>
<dbReference type="SMART" id="SM00710">
    <property type="entry name" value="PbH1"/>
    <property type="match status" value="6"/>
</dbReference>
<gene>
    <name evidence="11" type="ORF">HMPREF9455_03994</name>
</gene>
<dbReference type="Pfam" id="PF23764">
    <property type="entry name" value="Beta-barrel_GLAA-B_II"/>
    <property type="match status" value="1"/>
</dbReference>
<evidence type="ECO:0000259" key="9">
    <source>
        <dbReference type="Pfam" id="PF23763"/>
    </source>
</evidence>